<dbReference type="PANTHER" id="PTHR45749:SF21">
    <property type="entry name" value="DUF4371 DOMAIN-CONTAINING PROTEIN"/>
    <property type="match status" value="1"/>
</dbReference>
<evidence type="ECO:0000259" key="1">
    <source>
        <dbReference type="Pfam" id="PF05699"/>
    </source>
</evidence>
<dbReference type="InterPro" id="IPR008906">
    <property type="entry name" value="HATC_C_dom"/>
</dbReference>
<accession>A0A8R2B5H0</accession>
<dbReference type="EnsemblMetazoa" id="XM_008184483.1">
    <property type="protein sequence ID" value="XP_008182705.1"/>
    <property type="gene ID" value="LOC103309321"/>
</dbReference>
<name>A0A8R2B5H0_ACYPI</name>
<dbReference type="Proteomes" id="UP000007819">
    <property type="component" value="Chromosome A1"/>
</dbReference>
<dbReference type="GeneID" id="103309321"/>
<dbReference type="AlphaFoldDB" id="A0A8R2B5H0"/>
<keyword evidence="3" id="KW-1185">Reference proteome</keyword>
<dbReference type="PANTHER" id="PTHR45749">
    <property type="match status" value="1"/>
</dbReference>
<dbReference type="GO" id="GO:0046983">
    <property type="term" value="F:protein dimerization activity"/>
    <property type="evidence" value="ECO:0007669"/>
    <property type="project" value="InterPro"/>
</dbReference>
<dbReference type="RefSeq" id="XP_008182705.1">
    <property type="nucleotide sequence ID" value="XM_008184483.1"/>
</dbReference>
<protein>
    <recommendedName>
        <fullName evidence="1">HAT C-terminal dimerisation domain-containing protein</fullName>
    </recommendedName>
</protein>
<evidence type="ECO:0000313" key="3">
    <source>
        <dbReference type="Proteomes" id="UP000007819"/>
    </source>
</evidence>
<sequence>MYKLKCLTETLETKHLCIIDAIALIDSTMKMMTEIKSDDQAINNLIDSALSFATLLGTNPESYFKTHHRRRLCPKRIDSRPSTEVEFTIHLFYRREFKLVLDTLITLSNSNLKQCISSVQPLFQLFSLPLDKSNITLENITNSLSLFPVDSTGSNLKDLDLVQTQLEILFNMLQDDSKNFESLMEKSEEVKHILPCANLLCRLALTSPVTVASNERTFSKLKLVKTFLRLTMNDDRLNSLVILGIEKDIVDQLNINKLAQQWSNLKERRIQI</sequence>
<dbReference type="Pfam" id="PF05699">
    <property type="entry name" value="Dimer_Tnp_hAT"/>
    <property type="match status" value="1"/>
</dbReference>
<reference evidence="3" key="1">
    <citation type="submission" date="2010-06" db="EMBL/GenBank/DDBJ databases">
        <authorList>
            <person name="Jiang H."/>
            <person name="Abraham K."/>
            <person name="Ali S."/>
            <person name="Alsbrooks S.L."/>
            <person name="Anim B.N."/>
            <person name="Anosike U.S."/>
            <person name="Attaway T."/>
            <person name="Bandaranaike D.P."/>
            <person name="Battles P.K."/>
            <person name="Bell S.N."/>
            <person name="Bell A.V."/>
            <person name="Beltran B."/>
            <person name="Bickham C."/>
            <person name="Bustamante Y."/>
            <person name="Caleb T."/>
            <person name="Canada A."/>
            <person name="Cardenas V."/>
            <person name="Carter K."/>
            <person name="Chacko J."/>
            <person name="Chandrabose M.N."/>
            <person name="Chavez D."/>
            <person name="Chavez A."/>
            <person name="Chen L."/>
            <person name="Chu H.-S."/>
            <person name="Claassen K.J."/>
            <person name="Cockrell R."/>
            <person name="Collins M."/>
            <person name="Cooper J.A."/>
            <person name="Cree A."/>
            <person name="Curry S.M."/>
            <person name="Da Y."/>
            <person name="Dao M.D."/>
            <person name="Das B."/>
            <person name="Davila M.-L."/>
            <person name="Davy-Carroll L."/>
            <person name="Denson S."/>
            <person name="Dinh H."/>
            <person name="Ebong V.E."/>
            <person name="Edwards J.R."/>
            <person name="Egan A."/>
            <person name="El-Daye J."/>
            <person name="Escobedo L."/>
            <person name="Fernandez S."/>
            <person name="Fernando P.R."/>
            <person name="Flagg N."/>
            <person name="Forbes L.D."/>
            <person name="Fowler R.G."/>
            <person name="Fu Q."/>
            <person name="Gabisi R.A."/>
            <person name="Ganer J."/>
            <person name="Garbino Pronczuk A."/>
            <person name="Garcia R.M."/>
            <person name="Garner T."/>
            <person name="Garrett T.E."/>
            <person name="Gonzalez D.A."/>
            <person name="Hamid H."/>
            <person name="Hawkins E.S."/>
            <person name="Hirani K."/>
            <person name="Hogues M.E."/>
            <person name="Hollins B."/>
            <person name="Hsiao C.-H."/>
            <person name="Jabil R."/>
            <person name="James M.L."/>
            <person name="Jhangiani S.N."/>
            <person name="Johnson B."/>
            <person name="Johnson Q."/>
            <person name="Joshi V."/>
            <person name="Kalu J.B."/>
            <person name="Kam C."/>
            <person name="Kashfia A."/>
            <person name="Keebler J."/>
            <person name="Kisamo H."/>
            <person name="Kovar C.L."/>
            <person name="Lago L.A."/>
            <person name="Lai C.-Y."/>
            <person name="Laidlaw J."/>
            <person name="Lara F."/>
            <person name="Le T.-K."/>
            <person name="Lee S.L."/>
            <person name="Legall F.H."/>
            <person name="Lemon S.J."/>
            <person name="Lewis L.R."/>
            <person name="Li B."/>
            <person name="Liu Y."/>
            <person name="Liu Y.-S."/>
            <person name="Lopez J."/>
            <person name="Lozado R.J."/>
            <person name="Lu J."/>
            <person name="Madu R.C."/>
            <person name="Maheshwari M."/>
            <person name="Maheshwari R."/>
            <person name="Malloy K."/>
            <person name="Martinez E."/>
            <person name="Mathew T."/>
            <person name="Mercado I.C."/>
            <person name="Mercado C."/>
            <person name="Meyer B."/>
            <person name="Montgomery K."/>
            <person name="Morgan M.B."/>
            <person name="Munidasa M."/>
            <person name="Nazareth L.V."/>
            <person name="Nelson J."/>
            <person name="Ng B.M."/>
            <person name="Nguyen N.B."/>
            <person name="Nguyen P.Q."/>
            <person name="Nguyen T."/>
            <person name="Obregon M."/>
            <person name="Okwuonu G.O."/>
            <person name="Onwere C.G."/>
            <person name="Orozco G."/>
            <person name="Parra A."/>
            <person name="Patel S."/>
            <person name="Patil S."/>
            <person name="Perez A."/>
            <person name="Perez Y."/>
            <person name="Pham C."/>
            <person name="Primus E.L."/>
            <person name="Pu L.-L."/>
            <person name="Puazo M."/>
            <person name="Qin X."/>
            <person name="Quiroz J.B."/>
            <person name="Reese J."/>
            <person name="Richards S."/>
            <person name="Rives C.M."/>
            <person name="Robberts R."/>
            <person name="Ruiz S.J."/>
            <person name="Ruiz M.J."/>
            <person name="Santibanez J."/>
            <person name="Schneider B.W."/>
            <person name="Sisson I."/>
            <person name="Smith M."/>
            <person name="Sodergren E."/>
            <person name="Song X.-Z."/>
            <person name="Song B.B."/>
            <person name="Summersgill H."/>
            <person name="Thelus R."/>
            <person name="Thornton R.D."/>
            <person name="Trejos Z.Y."/>
            <person name="Usmani K."/>
            <person name="Vattathil S."/>
            <person name="Villasana D."/>
            <person name="Walker D.L."/>
            <person name="Wang S."/>
            <person name="Wang K."/>
            <person name="White C.S."/>
            <person name="Williams A.C."/>
            <person name="Williamson J."/>
            <person name="Wilson K."/>
            <person name="Woghiren I.O."/>
            <person name="Woodworth J.R."/>
            <person name="Worley K.C."/>
            <person name="Wright R.A."/>
            <person name="Wu W."/>
            <person name="Young L."/>
            <person name="Zhang L."/>
            <person name="Zhang J."/>
            <person name="Zhu Y."/>
            <person name="Muzny D.M."/>
            <person name="Weinstock G."/>
            <person name="Gibbs R.A."/>
        </authorList>
    </citation>
    <scope>NUCLEOTIDE SEQUENCE [LARGE SCALE GENOMIC DNA]</scope>
    <source>
        <strain evidence="3">LSR1</strain>
    </source>
</reference>
<feature type="domain" description="HAT C-terminal dimerisation" evidence="1">
    <location>
        <begin position="179"/>
        <end position="248"/>
    </location>
</feature>
<dbReference type="OrthoDB" id="10066664at2759"/>
<organism evidence="2 3">
    <name type="scientific">Acyrthosiphon pisum</name>
    <name type="common">Pea aphid</name>
    <dbReference type="NCBI Taxonomy" id="7029"/>
    <lineage>
        <taxon>Eukaryota</taxon>
        <taxon>Metazoa</taxon>
        <taxon>Ecdysozoa</taxon>
        <taxon>Arthropoda</taxon>
        <taxon>Hexapoda</taxon>
        <taxon>Insecta</taxon>
        <taxon>Pterygota</taxon>
        <taxon>Neoptera</taxon>
        <taxon>Paraneoptera</taxon>
        <taxon>Hemiptera</taxon>
        <taxon>Sternorrhyncha</taxon>
        <taxon>Aphidomorpha</taxon>
        <taxon>Aphidoidea</taxon>
        <taxon>Aphididae</taxon>
        <taxon>Macrosiphini</taxon>
        <taxon>Acyrthosiphon</taxon>
    </lineage>
</organism>
<proteinExistence type="predicted"/>
<evidence type="ECO:0000313" key="2">
    <source>
        <dbReference type="EnsemblMetazoa" id="XP_008182705.1"/>
    </source>
</evidence>
<reference evidence="2" key="2">
    <citation type="submission" date="2022-06" db="UniProtKB">
        <authorList>
            <consortium name="EnsemblMetazoa"/>
        </authorList>
    </citation>
    <scope>IDENTIFICATION</scope>
</reference>
<dbReference type="KEGG" id="api:103309321"/>